<gene>
    <name evidence="2" type="ORF">FSB_LOCUS18169</name>
</gene>
<organism evidence="2">
    <name type="scientific">Fagus sylvatica</name>
    <name type="common">Beechnut</name>
    <dbReference type="NCBI Taxonomy" id="28930"/>
    <lineage>
        <taxon>Eukaryota</taxon>
        <taxon>Viridiplantae</taxon>
        <taxon>Streptophyta</taxon>
        <taxon>Embryophyta</taxon>
        <taxon>Tracheophyta</taxon>
        <taxon>Spermatophyta</taxon>
        <taxon>Magnoliopsida</taxon>
        <taxon>eudicotyledons</taxon>
        <taxon>Gunneridae</taxon>
        <taxon>Pentapetalae</taxon>
        <taxon>rosids</taxon>
        <taxon>fabids</taxon>
        <taxon>Fagales</taxon>
        <taxon>Fagaceae</taxon>
        <taxon>Fagus</taxon>
    </lineage>
</organism>
<evidence type="ECO:0000256" key="1">
    <source>
        <dbReference type="SAM" id="MobiDB-lite"/>
    </source>
</evidence>
<protein>
    <submittedName>
        <fullName evidence="2">Uncharacterized protein</fullName>
    </submittedName>
</protein>
<dbReference type="AlphaFoldDB" id="A0A2N9FHI3"/>
<dbReference type="EMBL" id="OIVN01001136">
    <property type="protein sequence ID" value="SPC90287.1"/>
    <property type="molecule type" value="Genomic_DNA"/>
</dbReference>
<feature type="compositionally biased region" description="Basic and acidic residues" evidence="1">
    <location>
        <begin position="1"/>
        <end position="14"/>
    </location>
</feature>
<dbReference type="PANTHER" id="PTHR46666">
    <property type="entry name" value="60S RIBOSOMAL L18A-LIKE PROTEIN"/>
    <property type="match status" value="1"/>
</dbReference>
<dbReference type="PANTHER" id="PTHR46666:SF10">
    <property type="entry name" value="RIBOSOMAL PROTEIN L18AE FAMILY"/>
    <property type="match status" value="1"/>
</dbReference>
<feature type="region of interest" description="Disordered" evidence="1">
    <location>
        <begin position="1"/>
        <end position="33"/>
    </location>
</feature>
<accession>A0A2N9FHI3</accession>
<proteinExistence type="predicted"/>
<sequence>MCSSEHKPSEKVAKGDTSNTGLSTDVAEQRNGDYAQIKDVENPELGMFDKPLPCFGCGIGWFS</sequence>
<reference evidence="2" key="1">
    <citation type="submission" date="2018-02" db="EMBL/GenBank/DDBJ databases">
        <authorList>
            <person name="Cohen D.B."/>
            <person name="Kent A.D."/>
        </authorList>
    </citation>
    <scope>NUCLEOTIDE SEQUENCE</scope>
</reference>
<name>A0A2N9FHI3_FAGSY</name>
<evidence type="ECO:0000313" key="2">
    <source>
        <dbReference type="EMBL" id="SPC90287.1"/>
    </source>
</evidence>